<evidence type="ECO:0000313" key="1">
    <source>
        <dbReference type="EMBL" id="CAH0992613.1"/>
    </source>
</evidence>
<accession>A0ABN8EJJ1</accession>
<dbReference type="EMBL" id="CAKLPX010000003">
    <property type="protein sequence ID" value="CAH0992613.1"/>
    <property type="molecule type" value="Genomic_DNA"/>
</dbReference>
<proteinExistence type="predicted"/>
<protein>
    <submittedName>
        <fullName evidence="1">Uncharacterized protein</fullName>
    </submittedName>
</protein>
<sequence>MGQFRVLLSVSLILVWVGVCGCSVIGARADHEINKDKPGDNDYTLSSLGAEVDAAIISYLITPKGEKKVIDNAACTAPGSEQICTATEGCWCQQSE</sequence>
<reference evidence="1" key="1">
    <citation type="submission" date="2021-12" db="EMBL/GenBank/DDBJ databases">
        <authorList>
            <person name="Rodrigo-Torres L."/>
            <person name="Arahal R. D."/>
            <person name="Lucena T."/>
        </authorList>
    </citation>
    <scope>NUCLEOTIDE SEQUENCE</scope>
    <source>
        <strain evidence="1">CECT 8267</strain>
    </source>
</reference>
<dbReference type="RefSeq" id="WP_237445294.1">
    <property type="nucleotide sequence ID" value="NZ_CAKLPX010000003.1"/>
</dbReference>
<organism evidence="1 2">
    <name type="scientific">Sinobacterium norvegicum</name>
    <dbReference type="NCBI Taxonomy" id="1641715"/>
    <lineage>
        <taxon>Bacteria</taxon>
        <taxon>Pseudomonadati</taxon>
        <taxon>Pseudomonadota</taxon>
        <taxon>Gammaproteobacteria</taxon>
        <taxon>Cellvibrionales</taxon>
        <taxon>Spongiibacteraceae</taxon>
        <taxon>Sinobacterium</taxon>
    </lineage>
</organism>
<dbReference type="PROSITE" id="PS51257">
    <property type="entry name" value="PROKAR_LIPOPROTEIN"/>
    <property type="match status" value="1"/>
</dbReference>
<name>A0ABN8EJJ1_9GAMM</name>
<gene>
    <name evidence="1" type="ORF">SIN8267_02746</name>
</gene>
<comment type="caution">
    <text evidence="1">The sequence shown here is derived from an EMBL/GenBank/DDBJ whole genome shotgun (WGS) entry which is preliminary data.</text>
</comment>
<dbReference type="Proteomes" id="UP000838100">
    <property type="component" value="Unassembled WGS sequence"/>
</dbReference>
<evidence type="ECO:0000313" key="2">
    <source>
        <dbReference type="Proteomes" id="UP000838100"/>
    </source>
</evidence>
<keyword evidence="2" id="KW-1185">Reference proteome</keyword>